<name>A0A085JF44_9GAMM</name>
<organism evidence="2 3">
    <name type="scientific">Tatumella ptyseos ATCC 33301</name>
    <dbReference type="NCBI Taxonomy" id="1005995"/>
    <lineage>
        <taxon>Bacteria</taxon>
        <taxon>Pseudomonadati</taxon>
        <taxon>Pseudomonadota</taxon>
        <taxon>Gammaproteobacteria</taxon>
        <taxon>Enterobacterales</taxon>
        <taxon>Erwiniaceae</taxon>
        <taxon>Tatumella</taxon>
    </lineage>
</organism>
<accession>A0A085JF44</accession>
<feature type="transmembrane region" description="Helical" evidence="1">
    <location>
        <begin position="6"/>
        <end position="25"/>
    </location>
</feature>
<protein>
    <submittedName>
        <fullName evidence="2">Uncharacterized protein</fullName>
    </submittedName>
</protein>
<reference evidence="2 3" key="1">
    <citation type="submission" date="2014-05" db="EMBL/GenBank/DDBJ databases">
        <title>ATOL: Assembling a taxonomically balanced genome-scale reconstruction of the evolutionary history of the Enterobacteriaceae.</title>
        <authorList>
            <person name="Plunkett G.III."/>
            <person name="Neeno-Eckwall E.C."/>
            <person name="Glasner J.D."/>
            <person name="Perna N.T."/>
        </authorList>
    </citation>
    <scope>NUCLEOTIDE SEQUENCE [LARGE SCALE GENOMIC DNA]</scope>
    <source>
        <strain evidence="2 3">ATCC 33301</strain>
    </source>
</reference>
<dbReference type="EMBL" id="JMPR01000034">
    <property type="protein sequence ID" value="KFD19090.1"/>
    <property type="molecule type" value="Genomic_DNA"/>
</dbReference>
<evidence type="ECO:0000256" key="1">
    <source>
        <dbReference type="SAM" id="Phobius"/>
    </source>
</evidence>
<keyword evidence="1" id="KW-0812">Transmembrane</keyword>
<keyword evidence="1" id="KW-0472">Membrane</keyword>
<keyword evidence="3" id="KW-1185">Reference proteome</keyword>
<dbReference type="AlphaFoldDB" id="A0A085JF44"/>
<dbReference type="RefSeq" id="WP_256360145.1">
    <property type="nucleotide sequence ID" value="NZ_ATMJ01000068.1"/>
</dbReference>
<proteinExistence type="predicted"/>
<dbReference type="Proteomes" id="UP000028602">
    <property type="component" value="Unassembled WGS sequence"/>
</dbReference>
<comment type="caution">
    <text evidence="2">The sequence shown here is derived from an EMBL/GenBank/DDBJ whole genome shotgun (WGS) entry which is preliminary data.</text>
</comment>
<gene>
    <name evidence="2" type="ORF">GTPT_2028</name>
</gene>
<evidence type="ECO:0000313" key="3">
    <source>
        <dbReference type="Proteomes" id="UP000028602"/>
    </source>
</evidence>
<keyword evidence="1" id="KW-1133">Transmembrane helix</keyword>
<evidence type="ECO:0000313" key="2">
    <source>
        <dbReference type="EMBL" id="KFD19090.1"/>
    </source>
</evidence>
<sequence length="40" mass="4723">MMNYLLPGIAILLLIIAGVLFVSYLRDRRKTRFSRGNKRR</sequence>